<evidence type="ECO:0000256" key="5">
    <source>
        <dbReference type="ARBA" id="ARBA00023163"/>
    </source>
</evidence>
<dbReference type="CDD" id="cd00161">
    <property type="entry name" value="beta-trefoil_Ricin-like"/>
    <property type="match status" value="1"/>
</dbReference>
<dbReference type="InterPro" id="IPR013324">
    <property type="entry name" value="RNA_pol_sigma_r3/r4-like"/>
</dbReference>
<dbReference type="NCBIfam" id="TIGR02937">
    <property type="entry name" value="sigma70-ECF"/>
    <property type="match status" value="1"/>
</dbReference>
<keyword evidence="3" id="KW-0731">Sigma factor</keyword>
<dbReference type="PANTHER" id="PTHR43133">
    <property type="entry name" value="RNA POLYMERASE ECF-TYPE SIGMA FACTO"/>
    <property type="match status" value="1"/>
</dbReference>
<accession>A0ABW0CV69</accession>
<evidence type="ECO:0000259" key="7">
    <source>
        <dbReference type="Pfam" id="PF04542"/>
    </source>
</evidence>
<keyword evidence="5" id="KW-0804">Transcription</keyword>
<dbReference type="PANTHER" id="PTHR43133:SF8">
    <property type="entry name" value="RNA POLYMERASE SIGMA FACTOR HI_1459-RELATED"/>
    <property type="match status" value="1"/>
</dbReference>
<dbReference type="Proteomes" id="UP001596263">
    <property type="component" value="Unassembled WGS sequence"/>
</dbReference>
<evidence type="ECO:0000256" key="4">
    <source>
        <dbReference type="ARBA" id="ARBA00023125"/>
    </source>
</evidence>
<dbReference type="SUPFAM" id="SSF50370">
    <property type="entry name" value="Ricin B-like lectins"/>
    <property type="match status" value="1"/>
</dbReference>
<dbReference type="SUPFAM" id="SSF88946">
    <property type="entry name" value="Sigma2 domain of RNA polymerase sigma factors"/>
    <property type="match status" value="1"/>
</dbReference>
<evidence type="ECO:0000259" key="8">
    <source>
        <dbReference type="Pfam" id="PF14200"/>
    </source>
</evidence>
<keyword evidence="4" id="KW-0238">DNA-binding</keyword>
<dbReference type="Pfam" id="PF14200">
    <property type="entry name" value="RicinB_lectin_2"/>
    <property type="match status" value="1"/>
</dbReference>
<keyword evidence="10" id="KW-1185">Reference proteome</keyword>
<dbReference type="PROSITE" id="PS50231">
    <property type="entry name" value="RICIN_B_LECTIN"/>
    <property type="match status" value="1"/>
</dbReference>
<dbReference type="InterPro" id="IPR036388">
    <property type="entry name" value="WH-like_DNA-bd_sf"/>
</dbReference>
<feature type="compositionally biased region" description="Polar residues" evidence="6">
    <location>
        <begin position="329"/>
        <end position="342"/>
    </location>
</feature>
<comment type="caution">
    <text evidence="9">The sequence shown here is derived from an EMBL/GenBank/DDBJ whole genome shotgun (WGS) entry which is preliminary data.</text>
</comment>
<evidence type="ECO:0000313" key="9">
    <source>
        <dbReference type="EMBL" id="MFC5219022.1"/>
    </source>
</evidence>
<feature type="domain" description="Ricin B lectin" evidence="8">
    <location>
        <begin position="420"/>
        <end position="508"/>
    </location>
</feature>
<comment type="similarity">
    <text evidence="1">Belongs to the sigma-70 factor family. ECF subfamily.</text>
</comment>
<dbReference type="EMBL" id="JBHSKM010000032">
    <property type="protein sequence ID" value="MFC5219022.1"/>
    <property type="molecule type" value="Genomic_DNA"/>
</dbReference>
<dbReference type="Gene3D" id="1.10.10.10">
    <property type="entry name" value="Winged helix-like DNA-binding domain superfamily/Winged helix DNA-binding domain"/>
    <property type="match status" value="1"/>
</dbReference>
<dbReference type="Gene3D" id="2.80.10.50">
    <property type="match status" value="1"/>
</dbReference>
<keyword evidence="2" id="KW-0805">Transcription regulation</keyword>
<dbReference type="InterPro" id="IPR007627">
    <property type="entry name" value="RNA_pol_sigma70_r2"/>
</dbReference>
<evidence type="ECO:0000256" key="1">
    <source>
        <dbReference type="ARBA" id="ARBA00010641"/>
    </source>
</evidence>
<dbReference type="InterPro" id="IPR039425">
    <property type="entry name" value="RNA_pol_sigma-70-like"/>
</dbReference>
<dbReference type="InterPro" id="IPR013325">
    <property type="entry name" value="RNA_pol_sigma_r2"/>
</dbReference>
<dbReference type="SUPFAM" id="SSF88659">
    <property type="entry name" value="Sigma3 and sigma4 domains of RNA polymerase sigma factors"/>
    <property type="match status" value="1"/>
</dbReference>
<evidence type="ECO:0000313" key="10">
    <source>
        <dbReference type="Proteomes" id="UP001596263"/>
    </source>
</evidence>
<evidence type="ECO:0000256" key="6">
    <source>
        <dbReference type="SAM" id="MobiDB-lite"/>
    </source>
</evidence>
<dbReference type="Pfam" id="PF04542">
    <property type="entry name" value="Sigma70_r2"/>
    <property type="match status" value="1"/>
</dbReference>
<feature type="region of interest" description="Disordered" evidence="6">
    <location>
        <begin position="1"/>
        <end position="26"/>
    </location>
</feature>
<protein>
    <submittedName>
        <fullName evidence="9">Sigma-70 family RNA polymerase sigma factor</fullName>
    </submittedName>
</protein>
<gene>
    <name evidence="9" type="ORF">ACFPQ9_34805</name>
</gene>
<reference evidence="10" key="1">
    <citation type="journal article" date="2019" name="Int. J. Syst. Evol. Microbiol.">
        <title>The Global Catalogue of Microorganisms (GCM) 10K type strain sequencing project: providing services to taxonomists for standard genome sequencing and annotation.</title>
        <authorList>
            <consortium name="The Broad Institute Genomics Platform"/>
            <consortium name="The Broad Institute Genome Sequencing Center for Infectious Disease"/>
            <person name="Wu L."/>
            <person name="Ma J."/>
        </authorList>
    </citation>
    <scope>NUCLEOTIDE SEQUENCE [LARGE SCALE GENOMIC DNA]</scope>
    <source>
        <strain evidence="10">KCTC 42586</strain>
    </source>
</reference>
<feature type="compositionally biased region" description="Low complexity" evidence="6">
    <location>
        <begin position="343"/>
        <end position="376"/>
    </location>
</feature>
<proteinExistence type="inferred from homology"/>
<dbReference type="InterPro" id="IPR035992">
    <property type="entry name" value="Ricin_B-like_lectins"/>
</dbReference>
<organism evidence="9 10">
    <name type="scientific">Streptomyces coerulescens</name>
    <dbReference type="NCBI Taxonomy" id="29304"/>
    <lineage>
        <taxon>Bacteria</taxon>
        <taxon>Bacillati</taxon>
        <taxon>Actinomycetota</taxon>
        <taxon>Actinomycetes</taxon>
        <taxon>Kitasatosporales</taxon>
        <taxon>Streptomycetaceae</taxon>
        <taxon>Streptomyces</taxon>
    </lineage>
</organism>
<name>A0ABW0CV69_STRCD</name>
<sequence length="536" mass="57625">MHDTTSGPTFAVDVPSDADLTDRLRSGPPHLAERALSELYRRHHTSVLAYARTCTRDVYTAEDLASEAFARTLRAVQGGAGPRDAWRPYLLTTVRRAAADWAATARRTELSADFETWLAEAPVEASGEDLVLLHEDSDLVRRAFRRLPERWQGALWYSAVEGEPPSRIAVLLGISASGVTSLTARAREGLREAYLTEYAIDAKASEECRFFTAQLAAAIRHDRSRRQPRALRRHLDDCPRCRRAECRIRELNSSLSVVLPAGVLLWAGASYGGEAAGATTAGTASAMTGGVGPAAPLKAIGIGATVLTLALGGYAFLPDGDDSPEPPQALTSDRPTPQTEAITPTPTLTPSRTPTRSEPESSPSSAAPTPTAENSSQPPSWQPAADDRAQLPIVSTGKCMDIATTESAEPYEATCNGSRSQQWELLVDRAGQEVRIRNYASGMCLAHSGESTDGAPVRQERTACGSTTTTARWTYFVVGDGEVNFAQKNNHLYVLGLDEWNKTADGQPHASAIGTSANYYASASFRFRYTGDVLGG</sequence>
<feature type="domain" description="RNA polymerase sigma-70 region 2" evidence="7">
    <location>
        <begin position="39"/>
        <end position="107"/>
    </location>
</feature>
<dbReference type="RefSeq" id="WP_380862384.1">
    <property type="nucleotide sequence ID" value="NZ_JBHSKM010000032.1"/>
</dbReference>
<dbReference type="InterPro" id="IPR000772">
    <property type="entry name" value="Ricin_B_lectin"/>
</dbReference>
<evidence type="ECO:0000256" key="3">
    <source>
        <dbReference type="ARBA" id="ARBA00023082"/>
    </source>
</evidence>
<dbReference type="InterPro" id="IPR014284">
    <property type="entry name" value="RNA_pol_sigma-70_dom"/>
</dbReference>
<dbReference type="Gene3D" id="1.10.1740.10">
    <property type="match status" value="1"/>
</dbReference>
<feature type="region of interest" description="Disordered" evidence="6">
    <location>
        <begin position="318"/>
        <end position="386"/>
    </location>
</feature>
<evidence type="ECO:0000256" key="2">
    <source>
        <dbReference type="ARBA" id="ARBA00023015"/>
    </source>
</evidence>